<evidence type="ECO:0000256" key="1">
    <source>
        <dbReference type="SAM" id="Coils"/>
    </source>
</evidence>
<feature type="coiled-coil region" evidence="1">
    <location>
        <begin position="1164"/>
        <end position="1198"/>
    </location>
</feature>
<accession>A0A8S9Z8W6</accession>
<keyword evidence="1" id="KW-0175">Coiled coil</keyword>
<feature type="compositionally biased region" description="Polar residues" evidence="2">
    <location>
        <begin position="567"/>
        <end position="585"/>
    </location>
</feature>
<sequence>MQSKEMPVPSLRHRFALEMLPSSPSPELRLSATDLDSETKVLTYSPESVNQLGATSERSKRPTPEGILDSMAIDGVYHSSDTSFLSPVHSVSQAVSRLQTYGHSAYESAWGMLHSTDSNQNPVSQKWCIHSQLEDTKSPVFQHHLYSLETKTNECSEQASLCQPETPLTDLDHHIQTGNILDFANANDDPLKWDYAGDLASAQLASATGKPVLWDTCAEHDSDQDSADKVSMDAEPVTLPLTWPSANKDRLLGCLRHQRSHMNNRQSHRRAYAIQTRFTKFSPNRFTTDVSFQAISHGSFVSSPEPGEDDYENRFLGHEKHLSLSGNLYSLRSESPLVALTDGILDALENVAVNSSMKNSEKSDSANSTTNITQSEELLLSVENQVDAGSRQSVDIEEIYLTTSQSMTKLRQHTDCVRKATESAERELHKQLDNLSISLDTTEIPHTCLPPEPRERTMKMPVSDASKPELSPGQVSFSSRVPPSHFCTCSESQGEEKSVEMKIGLDSSSWASSTSNTCADILTPTNEVQSFAKSNDLLRLGLCFSSDDDKIASNQTVQNSVQQSTSRLDSQDSLTPRTNSPQFTDPTFLSAITNVTPIPSTSRTKTGDFDGKNLDTKRSSIIMGNRQDTQETKKGRFLWDAWDPMNMLTNQLESLAQPSVSQPEAGTLGLNSTPPYHSGQLNTCSSAAPYGDINRVQSLPDTLHDPKQFRSAEREYSIPVRTLNHPALISCRSESDLLNRLWCFQKIDETASAFRLSTVDVQSHGAGDRASIQRYLCSERVELDENGANSHMLSQTCNSSNRAESPDLSYSSTKHTATTEKHTLERISNLNPFPDQPFHMKQYKIPSSLSLVGPIATSTRVPSLLSDSSERGLRSDLEPRDPGPVLTTRPPVARKRSESQCDPCVKSDRKDKIPEVSQNFRNERPHSDGQYSYRVNKKTVSCVQPFTNSSVIGNKAPKSTGGASIAHVSHNRRNGQTGKKCSGEVNDCYVASQLRYLLLKHRLKLSRAKDAYHLRRRVVEQLQTLLKEVSLLQEQKNQTMSLPADWDTDTSSLLSEATVSEQCDQVDNKNERISSGLHANTFQVANDKQSHLMDSCTEKQTRVIDAPSEYTAKRETRSQFEQIHGANRDKCGTDSKLNCSRYSEQRVSSRCSTERAVPVASSTIESHKETRHRLCDLRERAEQQLAEMLTILNRKKSRLPDFTEATKASMTNRRMEDSNAPLPPPPSRLSWTVPNGCECNHVEPVNSTDTNADPKLTDARASQGGLTWFQPFEKNVFHNKTASHTNRIQSTRERSRVYEFSNEDLPVDVKNSVCGGDSIFVEGIKSFVQENSESQVPQTFDRLVISNNVSDSVRSNPVRQPDQHNLPKKMQDPVESSVNRQIFQTYETLPSVKREPMPSCLSTKQTNSPQPLSEDEFDSLADTSESFLSGLVATPRGVKFYVPTEILNEPVTQTYRLHEGKNLATVDLSSRMPSVEIAVHSDFPDDLQTRFQQCMSRWISRSRERQKRIKLASENRRYTHAMNDERAHLFGNSSKKCSPARIKVQEQNRYEGELCSCPKGLSLLLGEHHCSPCFESPNKVNTRILTRTNSSRPGGKFGTGKQHRPAKIMTPREQQRHVLESKLSQLRANRLRMKIYGEKVLHSVLQRRGPWSLSFREI</sequence>
<organism evidence="3 4">
    <name type="scientific">Paragonimus skrjabini miyazakii</name>
    <dbReference type="NCBI Taxonomy" id="59628"/>
    <lineage>
        <taxon>Eukaryota</taxon>
        <taxon>Metazoa</taxon>
        <taxon>Spiralia</taxon>
        <taxon>Lophotrochozoa</taxon>
        <taxon>Platyhelminthes</taxon>
        <taxon>Trematoda</taxon>
        <taxon>Digenea</taxon>
        <taxon>Plagiorchiida</taxon>
        <taxon>Troglotremata</taxon>
        <taxon>Troglotrematidae</taxon>
        <taxon>Paragonimus</taxon>
    </lineage>
</organism>
<evidence type="ECO:0008006" key="5">
    <source>
        <dbReference type="Google" id="ProtNLM"/>
    </source>
</evidence>
<feature type="region of interest" description="Disordered" evidence="2">
    <location>
        <begin position="443"/>
        <end position="479"/>
    </location>
</feature>
<protein>
    <recommendedName>
        <fullName evidence="5">ALMS motif domain-containing protein</fullName>
    </recommendedName>
</protein>
<gene>
    <name evidence="3" type="ORF">EG68_00911</name>
</gene>
<feature type="region of interest" description="Disordered" evidence="2">
    <location>
        <begin position="656"/>
        <end position="684"/>
    </location>
</feature>
<feature type="region of interest" description="Disordered" evidence="2">
    <location>
        <begin position="555"/>
        <end position="585"/>
    </location>
</feature>
<feature type="region of interest" description="Disordered" evidence="2">
    <location>
        <begin position="44"/>
        <end position="67"/>
    </location>
</feature>
<feature type="compositionally biased region" description="Basic and acidic residues" evidence="2">
    <location>
        <begin position="868"/>
        <end position="881"/>
    </location>
</feature>
<feature type="compositionally biased region" description="Polar residues" evidence="2">
    <location>
        <begin position="1400"/>
        <end position="1411"/>
    </location>
</feature>
<feature type="region of interest" description="Disordered" evidence="2">
    <location>
        <begin position="861"/>
        <end position="930"/>
    </location>
</feature>
<proteinExistence type="predicted"/>
<evidence type="ECO:0000313" key="3">
    <source>
        <dbReference type="EMBL" id="KAF7261903.1"/>
    </source>
</evidence>
<dbReference type="OrthoDB" id="6163239at2759"/>
<dbReference type="EMBL" id="JTDE01000227">
    <property type="protein sequence ID" value="KAF7261903.1"/>
    <property type="molecule type" value="Genomic_DNA"/>
</dbReference>
<feature type="region of interest" description="Disordered" evidence="2">
    <location>
        <begin position="1586"/>
        <end position="1606"/>
    </location>
</feature>
<name>A0A8S9Z8W6_9TREM</name>
<feature type="compositionally biased region" description="Polar residues" evidence="2">
    <location>
        <begin position="44"/>
        <end position="56"/>
    </location>
</feature>
<evidence type="ECO:0000313" key="4">
    <source>
        <dbReference type="Proteomes" id="UP000822476"/>
    </source>
</evidence>
<comment type="caution">
    <text evidence="3">The sequence shown here is derived from an EMBL/GenBank/DDBJ whole genome shotgun (WGS) entry which is preliminary data.</text>
</comment>
<feature type="region of interest" description="Disordered" evidence="2">
    <location>
        <begin position="1352"/>
        <end position="1416"/>
    </location>
</feature>
<feature type="compositionally biased region" description="Polar residues" evidence="2">
    <location>
        <begin position="1374"/>
        <end position="1388"/>
    </location>
</feature>
<feature type="region of interest" description="Disordered" evidence="2">
    <location>
        <begin position="793"/>
        <end position="812"/>
    </location>
</feature>
<evidence type="ECO:0000256" key="2">
    <source>
        <dbReference type="SAM" id="MobiDB-lite"/>
    </source>
</evidence>
<dbReference type="Proteomes" id="UP000822476">
    <property type="component" value="Unassembled WGS sequence"/>
</dbReference>
<feature type="compositionally biased region" description="Low complexity" evidence="2">
    <location>
        <begin position="555"/>
        <end position="566"/>
    </location>
</feature>
<feature type="region of interest" description="Disordered" evidence="2">
    <location>
        <begin position="953"/>
        <end position="978"/>
    </location>
</feature>
<reference evidence="3" key="1">
    <citation type="submission" date="2019-07" db="EMBL/GenBank/DDBJ databases">
        <title>Annotation for the trematode Paragonimus miyazaki's.</title>
        <authorList>
            <person name="Choi Y.-J."/>
        </authorList>
    </citation>
    <scope>NUCLEOTIDE SEQUENCE</scope>
    <source>
        <strain evidence="3">Japan</strain>
    </source>
</reference>
<feature type="compositionally biased region" description="Basic and acidic residues" evidence="2">
    <location>
        <begin position="895"/>
        <end position="914"/>
    </location>
</feature>
<keyword evidence="4" id="KW-1185">Reference proteome</keyword>